<evidence type="ECO:0000313" key="3">
    <source>
        <dbReference type="EnsemblMetazoa" id="CapteP224678"/>
    </source>
</evidence>
<evidence type="ECO:0000313" key="4">
    <source>
        <dbReference type="Proteomes" id="UP000014760"/>
    </source>
</evidence>
<evidence type="ECO:0000313" key="2">
    <source>
        <dbReference type="EMBL" id="ELT98424.1"/>
    </source>
</evidence>
<dbReference type="GO" id="GO:0005737">
    <property type="term" value="C:cytoplasm"/>
    <property type="evidence" value="ECO:0007669"/>
    <property type="project" value="TreeGrafter"/>
</dbReference>
<dbReference type="EMBL" id="KB307921">
    <property type="protein sequence ID" value="ELT98424.1"/>
    <property type="molecule type" value="Genomic_DNA"/>
</dbReference>
<dbReference type="GO" id="GO:0004077">
    <property type="term" value="F:biotin--[biotin carboxyl-carrier protein] ligase activity"/>
    <property type="evidence" value="ECO:0007669"/>
    <property type="project" value="TreeGrafter"/>
</dbReference>
<dbReference type="InterPro" id="IPR019197">
    <property type="entry name" value="Biotin-prot_ligase_N"/>
</dbReference>
<dbReference type="AlphaFoldDB" id="R7TXH2"/>
<dbReference type="EnsemblMetazoa" id="CapteT224678">
    <property type="protein sequence ID" value="CapteP224678"/>
    <property type="gene ID" value="CapteG224678"/>
</dbReference>
<dbReference type="Proteomes" id="UP000014760">
    <property type="component" value="Unassembled WGS sequence"/>
</dbReference>
<sequence>MVRRKTLFVYEGLGGEELCVQRLCSCLGEWAEGTSFKVEKIHPEDILKGGWQERSALMAFPGGYDSGFLQTLGQEGQHMIREYVASGGSYLGICAGGYFGSANIEFDKGGPLEVCGARKLKFFPGHCIGPVFPGFQYGSTLGAHAAIVDIGSSEETKTFSAYFNGGGKFVLLEPSPDVQVVGSYAEVGDKPAAIVLCEVGEGRAVLSGVHWEFRGADLDAEDPNLEKIIPLLEESEKKRRSFVSVVMKMLQL</sequence>
<dbReference type="PANTHER" id="PTHR12835">
    <property type="entry name" value="BIOTIN PROTEIN LIGASE"/>
    <property type="match status" value="1"/>
</dbReference>
<proteinExistence type="predicted"/>
<reference evidence="2 4" key="2">
    <citation type="journal article" date="2013" name="Nature">
        <title>Insights into bilaterian evolution from three spiralian genomes.</title>
        <authorList>
            <person name="Simakov O."/>
            <person name="Marletaz F."/>
            <person name="Cho S.J."/>
            <person name="Edsinger-Gonzales E."/>
            <person name="Havlak P."/>
            <person name="Hellsten U."/>
            <person name="Kuo D.H."/>
            <person name="Larsson T."/>
            <person name="Lv J."/>
            <person name="Arendt D."/>
            <person name="Savage R."/>
            <person name="Osoegawa K."/>
            <person name="de Jong P."/>
            <person name="Grimwood J."/>
            <person name="Chapman J.A."/>
            <person name="Shapiro H."/>
            <person name="Aerts A."/>
            <person name="Otillar R.P."/>
            <person name="Terry A.Y."/>
            <person name="Boore J.L."/>
            <person name="Grigoriev I.V."/>
            <person name="Lindberg D.R."/>
            <person name="Seaver E.C."/>
            <person name="Weisblat D.A."/>
            <person name="Putnam N.H."/>
            <person name="Rokhsar D.S."/>
        </authorList>
    </citation>
    <scope>NUCLEOTIDE SEQUENCE</scope>
    <source>
        <strain evidence="2 4">I ESC-2004</strain>
    </source>
</reference>
<dbReference type="OrthoDB" id="10250105at2759"/>
<gene>
    <name evidence="2" type="ORF">CAPTEDRAFT_224678</name>
</gene>
<dbReference type="Pfam" id="PF09825">
    <property type="entry name" value="BPL_N"/>
    <property type="match status" value="1"/>
</dbReference>
<reference evidence="3" key="3">
    <citation type="submission" date="2015-06" db="UniProtKB">
        <authorList>
            <consortium name="EnsemblMetazoa"/>
        </authorList>
    </citation>
    <scope>IDENTIFICATION</scope>
</reference>
<name>R7TXH2_CAPTE</name>
<organism evidence="2">
    <name type="scientific">Capitella teleta</name>
    <name type="common">Polychaete worm</name>
    <dbReference type="NCBI Taxonomy" id="283909"/>
    <lineage>
        <taxon>Eukaryota</taxon>
        <taxon>Metazoa</taxon>
        <taxon>Spiralia</taxon>
        <taxon>Lophotrochozoa</taxon>
        <taxon>Annelida</taxon>
        <taxon>Polychaeta</taxon>
        <taxon>Sedentaria</taxon>
        <taxon>Scolecida</taxon>
        <taxon>Capitellidae</taxon>
        <taxon>Capitella</taxon>
    </lineage>
</organism>
<reference evidence="4" key="1">
    <citation type="submission" date="2012-12" db="EMBL/GenBank/DDBJ databases">
        <authorList>
            <person name="Hellsten U."/>
            <person name="Grimwood J."/>
            <person name="Chapman J.A."/>
            <person name="Shapiro H."/>
            <person name="Aerts A."/>
            <person name="Otillar R.P."/>
            <person name="Terry A.Y."/>
            <person name="Boore J.L."/>
            <person name="Simakov O."/>
            <person name="Marletaz F."/>
            <person name="Cho S.-J."/>
            <person name="Edsinger-Gonzales E."/>
            <person name="Havlak P."/>
            <person name="Kuo D.-H."/>
            <person name="Larsson T."/>
            <person name="Lv J."/>
            <person name="Arendt D."/>
            <person name="Savage R."/>
            <person name="Osoegawa K."/>
            <person name="de Jong P."/>
            <person name="Lindberg D.R."/>
            <person name="Seaver E.C."/>
            <person name="Weisblat D.A."/>
            <person name="Putnam N.H."/>
            <person name="Grigoriev I.V."/>
            <person name="Rokhsar D.S."/>
        </authorList>
    </citation>
    <scope>NUCLEOTIDE SEQUENCE</scope>
    <source>
        <strain evidence="4">I ESC-2004</strain>
    </source>
</reference>
<keyword evidence="4" id="KW-1185">Reference proteome</keyword>
<dbReference type="EMBL" id="AMQN01010468">
    <property type="status" value="NOT_ANNOTATED_CDS"/>
    <property type="molecule type" value="Genomic_DNA"/>
</dbReference>
<dbReference type="InterPro" id="IPR029062">
    <property type="entry name" value="Class_I_gatase-like"/>
</dbReference>
<dbReference type="STRING" id="283909.R7TXH2"/>
<dbReference type="SUPFAM" id="SSF52317">
    <property type="entry name" value="Class I glutamine amidotransferase-like"/>
    <property type="match status" value="1"/>
</dbReference>
<dbReference type="PANTHER" id="PTHR12835:SF5">
    <property type="entry name" value="BIOTIN--PROTEIN LIGASE"/>
    <property type="match status" value="1"/>
</dbReference>
<feature type="domain" description="Biotin-protein ligase N-terminal" evidence="1">
    <location>
        <begin position="7"/>
        <end position="252"/>
    </location>
</feature>
<protein>
    <recommendedName>
        <fullName evidence="1">Biotin-protein ligase N-terminal domain-containing protein</fullName>
    </recommendedName>
</protein>
<dbReference type="OMA" id="EGVSPYY"/>
<evidence type="ECO:0000259" key="1">
    <source>
        <dbReference type="Pfam" id="PF09825"/>
    </source>
</evidence>
<dbReference type="HOGENOM" id="CLU_006150_0_0_1"/>
<accession>R7TXH2</accession>
<dbReference type="PIRSF" id="PIRSF016642">
    <property type="entry name" value="UCP016642"/>
    <property type="match status" value="1"/>
</dbReference>
<dbReference type="InterPro" id="IPR015834">
    <property type="entry name" value="UCP016642"/>
</dbReference>